<organism evidence="3 4">
    <name type="scientific">Dictyocaulus viviparus</name>
    <name type="common">Bovine lungworm</name>
    <dbReference type="NCBI Taxonomy" id="29172"/>
    <lineage>
        <taxon>Eukaryota</taxon>
        <taxon>Metazoa</taxon>
        <taxon>Ecdysozoa</taxon>
        <taxon>Nematoda</taxon>
        <taxon>Chromadorea</taxon>
        <taxon>Rhabditida</taxon>
        <taxon>Rhabditina</taxon>
        <taxon>Rhabditomorpha</taxon>
        <taxon>Strongyloidea</taxon>
        <taxon>Metastrongylidae</taxon>
        <taxon>Dictyocaulus</taxon>
    </lineage>
</organism>
<feature type="domain" description="Protein kinase" evidence="2">
    <location>
        <begin position="18"/>
        <end position="314"/>
    </location>
</feature>
<dbReference type="STRING" id="29172.A0A0D8XAX0"/>
<dbReference type="GO" id="GO:0004672">
    <property type="term" value="F:protein kinase activity"/>
    <property type="evidence" value="ECO:0007669"/>
    <property type="project" value="InterPro"/>
</dbReference>
<accession>A0A0D8XAX0</accession>
<evidence type="ECO:0000259" key="2">
    <source>
        <dbReference type="PROSITE" id="PS50011"/>
    </source>
</evidence>
<evidence type="ECO:0000313" key="3">
    <source>
        <dbReference type="EMBL" id="KJH40917.1"/>
    </source>
</evidence>
<dbReference type="InterPro" id="IPR011009">
    <property type="entry name" value="Kinase-like_dom_sf"/>
</dbReference>
<proteinExistence type="predicted"/>
<dbReference type="PANTHER" id="PTHR11909">
    <property type="entry name" value="CASEIN KINASE-RELATED"/>
    <property type="match status" value="1"/>
</dbReference>
<dbReference type="SMART" id="SM00220">
    <property type="entry name" value="S_TKc"/>
    <property type="match status" value="1"/>
</dbReference>
<feature type="compositionally biased region" description="Basic and acidic residues" evidence="1">
    <location>
        <begin position="412"/>
        <end position="431"/>
    </location>
</feature>
<gene>
    <name evidence="3" type="ORF">DICVIV_13120</name>
</gene>
<dbReference type="FunFam" id="1.10.510.10:FF:001002">
    <property type="entry name" value="Protein CBG10779"/>
    <property type="match status" value="1"/>
</dbReference>
<feature type="region of interest" description="Disordered" evidence="1">
    <location>
        <begin position="379"/>
        <end position="449"/>
    </location>
</feature>
<dbReference type="SUPFAM" id="SSF56112">
    <property type="entry name" value="Protein kinase-like (PK-like)"/>
    <property type="match status" value="1"/>
</dbReference>
<dbReference type="OrthoDB" id="5979581at2759"/>
<dbReference type="GO" id="GO:0005524">
    <property type="term" value="F:ATP binding"/>
    <property type="evidence" value="ECO:0007669"/>
    <property type="project" value="InterPro"/>
</dbReference>
<dbReference type="Gene3D" id="1.10.510.10">
    <property type="entry name" value="Transferase(Phosphotransferase) domain 1"/>
    <property type="match status" value="1"/>
</dbReference>
<dbReference type="PROSITE" id="PS50011">
    <property type="entry name" value="PROTEIN_KINASE_DOM"/>
    <property type="match status" value="1"/>
</dbReference>
<dbReference type="AlphaFoldDB" id="A0A0D8XAX0"/>
<evidence type="ECO:0000313" key="4">
    <source>
        <dbReference type="Proteomes" id="UP000053766"/>
    </source>
</evidence>
<protein>
    <recommendedName>
        <fullName evidence="2">Protein kinase domain-containing protein</fullName>
    </recommendedName>
</protein>
<sequence>MCRQNLTVTSLTHSMGRPKACRKLGEGGCGVIYEVALIESPHRRFACKAEDSDGGREEEILRMEEKVMRKINEKNALHCPKWIESGKFDNYNFMIMTLLGPSISDLRKVVPNQKFTLFTVNVVAVQALDSLREVHNAGYIHRDVKPSNYAIGIPGTSKEKLIYILDFGLARSYRKLNPDGKEVLRNPRKVVQFRGTTRYCSINAHGREEQGRQDDLWSLFYMLVEMLIGSLPWKNMTDHGPTEREKTLKEADLLEQCPKEFELYILHLKQLNYATTPDYNLLRNVLLQLFTKKKFTFTMKLDWEAGGEYSHCYIWNNCSLPKVTSQDRTPVELEQLMNMPKSIQEITEDMAVRTTEKEVYETNSSPDDTIEDVSNVANEKPVKEMSTKSKYKAKDKKEYKYTGRSIKMKSSPRPEIKNKLKKSGNSEDKKGNLQSKNTATPAQKLHIHA</sequence>
<reference evidence="4" key="2">
    <citation type="journal article" date="2016" name="Sci. Rep.">
        <title>Dictyocaulus viviparus genome, variome and transcriptome elucidate lungworm biology and support future intervention.</title>
        <authorList>
            <person name="McNulty S.N."/>
            <person name="Strube C."/>
            <person name="Rosa B.A."/>
            <person name="Martin J.C."/>
            <person name="Tyagi R."/>
            <person name="Choi Y.J."/>
            <person name="Wang Q."/>
            <person name="Hallsworth Pepin K."/>
            <person name="Zhang X."/>
            <person name="Ozersky P."/>
            <person name="Wilson R.K."/>
            <person name="Sternberg P.W."/>
            <person name="Gasser R.B."/>
            <person name="Mitreva M."/>
        </authorList>
    </citation>
    <scope>NUCLEOTIDE SEQUENCE [LARGE SCALE GENOMIC DNA]</scope>
    <source>
        <strain evidence="4">HannoverDv2000</strain>
    </source>
</reference>
<reference evidence="3 4" key="1">
    <citation type="submission" date="2013-11" db="EMBL/GenBank/DDBJ databases">
        <title>Draft genome of the bovine lungworm Dictyocaulus viviparus.</title>
        <authorList>
            <person name="Mitreva M."/>
        </authorList>
    </citation>
    <scope>NUCLEOTIDE SEQUENCE [LARGE SCALE GENOMIC DNA]</scope>
    <source>
        <strain evidence="3 4">HannoverDv2000</strain>
    </source>
</reference>
<name>A0A0D8XAX0_DICVI</name>
<feature type="compositionally biased region" description="Polar residues" evidence="1">
    <location>
        <begin position="432"/>
        <end position="441"/>
    </location>
</feature>
<dbReference type="InterPro" id="IPR050235">
    <property type="entry name" value="CK1_Ser-Thr_kinase"/>
</dbReference>
<dbReference type="Proteomes" id="UP000053766">
    <property type="component" value="Unassembled WGS sequence"/>
</dbReference>
<dbReference type="InterPro" id="IPR000719">
    <property type="entry name" value="Prot_kinase_dom"/>
</dbReference>
<evidence type="ECO:0000256" key="1">
    <source>
        <dbReference type="SAM" id="MobiDB-lite"/>
    </source>
</evidence>
<dbReference type="EMBL" id="KN716969">
    <property type="protein sequence ID" value="KJH40917.1"/>
    <property type="molecule type" value="Genomic_DNA"/>
</dbReference>
<keyword evidence="4" id="KW-1185">Reference proteome</keyword>
<dbReference type="Pfam" id="PF00069">
    <property type="entry name" value="Pkinase"/>
    <property type="match status" value="1"/>
</dbReference>